<dbReference type="InterPro" id="IPR036047">
    <property type="entry name" value="F-box-like_dom_sf"/>
</dbReference>
<gene>
    <name evidence="2" type="ORF">K452DRAFT_308695</name>
</gene>
<dbReference type="AlphaFoldDB" id="A0A6A6BEA6"/>
<dbReference type="SUPFAM" id="SSF81383">
    <property type="entry name" value="F-box domain"/>
    <property type="match status" value="1"/>
</dbReference>
<dbReference type="GeneID" id="54300680"/>
<keyword evidence="3" id="KW-1185">Reference proteome</keyword>
<dbReference type="CDD" id="cd09917">
    <property type="entry name" value="F-box_SF"/>
    <property type="match status" value="1"/>
</dbReference>
<dbReference type="EMBL" id="ML995486">
    <property type="protein sequence ID" value="KAF2141604.1"/>
    <property type="molecule type" value="Genomic_DNA"/>
</dbReference>
<organism evidence="2 3">
    <name type="scientific">Aplosporella prunicola CBS 121167</name>
    <dbReference type="NCBI Taxonomy" id="1176127"/>
    <lineage>
        <taxon>Eukaryota</taxon>
        <taxon>Fungi</taxon>
        <taxon>Dikarya</taxon>
        <taxon>Ascomycota</taxon>
        <taxon>Pezizomycotina</taxon>
        <taxon>Dothideomycetes</taxon>
        <taxon>Dothideomycetes incertae sedis</taxon>
        <taxon>Botryosphaeriales</taxon>
        <taxon>Aplosporellaceae</taxon>
        <taxon>Aplosporella</taxon>
    </lineage>
</organism>
<evidence type="ECO:0000313" key="3">
    <source>
        <dbReference type="Proteomes" id="UP000799438"/>
    </source>
</evidence>
<reference evidence="2" key="1">
    <citation type="journal article" date="2020" name="Stud. Mycol.">
        <title>101 Dothideomycetes genomes: a test case for predicting lifestyles and emergence of pathogens.</title>
        <authorList>
            <person name="Haridas S."/>
            <person name="Albert R."/>
            <person name="Binder M."/>
            <person name="Bloem J."/>
            <person name="Labutti K."/>
            <person name="Salamov A."/>
            <person name="Andreopoulos B."/>
            <person name="Baker S."/>
            <person name="Barry K."/>
            <person name="Bills G."/>
            <person name="Bluhm B."/>
            <person name="Cannon C."/>
            <person name="Castanera R."/>
            <person name="Culley D."/>
            <person name="Daum C."/>
            <person name="Ezra D."/>
            <person name="Gonzalez J."/>
            <person name="Henrissat B."/>
            <person name="Kuo A."/>
            <person name="Liang C."/>
            <person name="Lipzen A."/>
            <person name="Lutzoni F."/>
            <person name="Magnuson J."/>
            <person name="Mondo S."/>
            <person name="Nolan M."/>
            <person name="Ohm R."/>
            <person name="Pangilinan J."/>
            <person name="Park H.-J."/>
            <person name="Ramirez L."/>
            <person name="Alfaro M."/>
            <person name="Sun H."/>
            <person name="Tritt A."/>
            <person name="Yoshinaga Y."/>
            <person name="Zwiers L.-H."/>
            <person name="Turgeon B."/>
            <person name="Goodwin S."/>
            <person name="Spatafora J."/>
            <person name="Crous P."/>
            <person name="Grigoriev I."/>
        </authorList>
    </citation>
    <scope>NUCLEOTIDE SEQUENCE</scope>
    <source>
        <strain evidence="2">CBS 121167</strain>
    </source>
</reference>
<protein>
    <recommendedName>
        <fullName evidence="1">F-box domain-containing protein</fullName>
    </recommendedName>
</protein>
<accession>A0A6A6BEA6</accession>
<feature type="domain" description="F-box" evidence="1">
    <location>
        <begin position="27"/>
        <end position="82"/>
    </location>
</feature>
<dbReference type="InterPro" id="IPR001810">
    <property type="entry name" value="F-box_dom"/>
</dbReference>
<dbReference type="Pfam" id="PF00646">
    <property type="entry name" value="F-box"/>
    <property type="match status" value="1"/>
</dbReference>
<dbReference type="SUPFAM" id="SSF52047">
    <property type="entry name" value="RNI-like"/>
    <property type="match status" value="1"/>
</dbReference>
<dbReference type="RefSeq" id="XP_033397316.1">
    <property type="nucleotide sequence ID" value="XM_033543183.1"/>
</dbReference>
<evidence type="ECO:0000259" key="1">
    <source>
        <dbReference type="PROSITE" id="PS50181"/>
    </source>
</evidence>
<evidence type="ECO:0000313" key="2">
    <source>
        <dbReference type="EMBL" id="KAF2141604.1"/>
    </source>
</evidence>
<dbReference type="OrthoDB" id="3946728at2759"/>
<sequence>MPLERKRPAEETLVQPFASRIVLEQQKRGLNDLPNELLDEVLSYCHFKTRHSLLKVSKRFQRVAEPWAYREYNYYHHNWSKLVWTLLRRPDLAPHIRDVSLSGDASIWLVNEEYDNGYYFDPSPHAKNLDDFLRVASRMEIKHKDEFLQYFENGRPSAEILVLLYLLPSVKTLDVSPPWLNCSFRDLTDPSLAFCRDLFLDLRHVKLQDDMVYHTIDADFLRRFLVLPSVRRIECFRMTSFDHSVEETPWPAASSNVDDLALIDSVIDTVGIKSICNTCKALKSLTLEWGDATVGEMGPDIAVFLPALAFHRDTLEHLVINISESVFFQRHYGPSWIDDGIIFPSIGSLKTLHRLKTLSISGLLLTGLEQEWESNHVSIVDIFPASLEFLKINEGNNAGPLKLWLTEFAWTFDREVLPNLMQIEIDYSVFGYVWDGEPSEDKNERICPQFLDGLGPGFAANNVCLVFAEL</sequence>
<dbReference type="PROSITE" id="PS50181">
    <property type="entry name" value="FBOX"/>
    <property type="match status" value="1"/>
</dbReference>
<proteinExistence type="predicted"/>
<dbReference type="Proteomes" id="UP000799438">
    <property type="component" value="Unassembled WGS sequence"/>
</dbReference>
<name>A0A6A6BEA6_9PEZI</name>